<dbReference type="InterPro" id="IPR001867">
    <property type="entry name" value="OmpR/PhoB-type_DNA-bd"/>
</dbReference>
<reference evidence="12 13" key="1">
    <citation type="submission" date="2023-10" db="EMBL/GenBank/DDBJ databases">
        <title>Noviherbaspirillum sp. CPCC 100848 genome assembly.</title>
        <authorList>
            <person name="Li X.Y."/>
            <person name="Fang X.M."/>
        </authorList>
    </citation>
    <scope>NUCLEOTIDE SEQUENCE [LARGE SCALE GENOMIC DNA]</scope>
    <source>
        <strain evidence="12 13">CPCC 100848</strain>
    </source>
</reference>
<feature type="modified residue" description="4-aspartylphosphate" evidence="8">
    <location>
        <position position="51"/>
    </location>
</feature>
<evidence type="ECO:0000256" key="2">
    <source>
        <dbReference type="ARBA" id="ARBA00022490"/>
    </source>
</evidence>
<sequence length="223" mass="25011">MRIFLVEDDAMIGDSIRTALIRENYIVDWVRDGKMVETALSTEHFDVVLLDLGLPGKSGLEILRNLRMKKNSVPVIIVTARDAVDDRIRGLDAGADDYVIKPFDMNELGARIRSAMRRSSGRAEPDITIGGITLSPASREIWRDDEQIHLSGKEYAIVEALMLRPGNILSKAQLEERINGWGDEVESNALEVHIHSIRRKLGSEFIRNVRGVGYFIPRAKCTA</sequence>
<accession>A0ABU6JIE6</accession>
<dbReference type="Pfam" id="PF00072">
    <property type="entry name" value="Response_reg"/>
    <property type="match status" value="1"/>
</dbReference>
<evidence type="ECO:0000256" key="4">
    <source>
        <dbReference type="ARBA" id="ARBA00023012"/>
    </source>
</evidence>
<gene>
    <name evidence="12" type="ORF">RY831_28905</name>
</gene>
<protein>
    <submittedName>
        <fullName evidence="12">Response regulator</fullName>
    </submittedName>
</protein>
<dbReference type="InterPro" id="IPR001789">
    <property type="entry name" value="Sig_transdc_resp-reg_receiver"/>
</dbReference>
<keyword evidence="6 9" id="KW-0238">DNA-binding</keyword>
<evidence type="ECO:0000256" key="7">
    <source>
        <dbReference type="ARBA" id="ARBA00023163"/>
    </source>
</evidence>
<keyword evidence="5" id="KW-0805">Transcription regulation</keyword>
<evidence type="ECO:0000256" key="1">
    <source>
        <dbReference type="ARBA" id="ARBA00004496"/>
    </source>
</evidence>
<evidence type="ECO:0000313" key="12">
    <source>
        <dbReference type="EMBL" id="MEC4723183.1"/>
    </source>
</evidence>
<evidence type="ECO:0000256" key="5">
    <source>
        <dbReference type="ARBA" id="ARBA00023015"/>
    </source>
</evidence>
<comment type="subcellular location">
    <subcellularLocation>
        <location evidence="1">Cytoplasm</location>
    </subcellularLocation>
</comment>
<evidence type="ECO:0000259" key="10">
    <source>
        <dbReference type="PROSITE" id="PS50110"/>
    </source>
</evidence>
<dbReference type="InterPro" id="IPR011006">
    <property type="entry name" value="CheY-like_superfamily"/>
</dbReference>
<evidence type="ECO:0000256" key="6">
    <source>
        <dbReference type="ARBA" id="ARBA00023125"/>
    </source>
</evidence>
<dbReference type="SMART" id="SM00448">
    <property type="entry name" value="REC"/>
    <property type="match status" value="1"/>
</dbReference>
<dbReference type="Gene3D" id="3.40.50.2300">
    <property type="match status" value="1"/>
</dbReference>
<feature type="domain" description="OmpR/PhoB-type" evidence="11">
    <location>
        <begin position="124"/>
        <end position="218"/>
    </location>
</feature>
<dbReference type="CDD" id="cd17624">
    <property type="entry name" value="REC_OmpR_PmrA-like"/>
    <property type="match status" value="1"/>
</dbReference>
<evidence type="ECO:0000256" key="8">
    <source>
        <dbReference type="PROSITE-ProRule" id="PRU00169"/>
    </source>
</evidence>
<proteinExistence type="predicted"/>
<comment type="caution">
    <text evidence="12">The sequence shown here is derived from an EMBL/GenBank/DDBJ whole genome shotgun (WGS) entry which is preliminary data.</text>
</comment>
<dbReference type="RefSeq" id="WP_326509804.1">
    <property type="nucleotide sequence ID" value="NZ_JAWIIV010000045.1"/>
</dbReference>
<dbReference type="PANTHER" id="PTHR48111">
    <property type="entry name" value="REGULATOR OF RPOS"/>
    <property type="match status" value="1"/>
</dbReference>
<dbReference type="InterPro" id="IPR036388">
    <property type="entry name" value="WH-like_DNA-bd_sf"/>
</dbReference>
<evidence type="ECO:0000313" key="13">
    <source>
        <dbReference type="Proteomes" id="UP001352263"/>
    </source>
</evidence>
<dbReference type="Proteomes" id="UP001352263">
    <property type="component" value="Unassembled WGS sequence"/>
</dbReference>
<dbReference type="SMART" id="SM00862">
    <property type="entry name" value="Trans_reg_C"/>
    <property type="match status" value="1"/>
</dbReference>
<dbReference type="PROSITE" id="PS51755">
    <property type="entry name" value="OMPR_PHOB"/>
    <property type="match status" value="1"/>
</dbReference>
<dbReference type="Gene3D" id="6.10.250.690">
    <property type="match status" value="1"/>
</dbReference>
<dbReference type="SUPFAM" id="SSF52172">
    <property type="entry name" value="CheY-like"/>
    <property type="match status" value="1"/>
</dbReference>
<keyword evidence="13" id="KW-1185">Reference proteome</keyword>
<feature type="domain" description="Response regulatory" evidence="10">
    <location>
        <begin position="2"/>
        <end position="116"/>
    </location>
</feature>
<dbReference type="PANTHER" id="PTHR48111:SF35">
    <property type="entry name" value="TRANSCRIPTIONAL REGULATORY PROTEIN QSEB"/>
    <property type="match status" value="1"/>
</dbReference>
<keyword evidence="7" id="KW-0804">Transcription</keyword>
<evidence type="ECO:0000259" key="11">
    <source>
        <dbReference type="PROSITE" id="PS51755"/>
    </source>
</evidence>
<dbReference type="Pfam" id="PF00486">
    <property type="entry name" value="Trans_reg_C"/>
    <property type="match status" value="1"/>
</dbReference>
<evidence type="ECO:0000256" key="3">
    <source>
        <dbReference type="ARBA" id="ARBA00022553"/>
    </source>
</evidence>
<evidence type="ECO:0000256" key="9">
    <source>
        <dbReference type="PROSITE-ProRule" id="PRU01091"/>
    </source>
</evidence>
<keyword evidence="2" id="KW-0963">Cytoplasm</keyword>
<dbReference type="EMBL" id="JAWIIV010000045">
    <property type="protein sequence ID" value="MEC4723183.1"/>
    <property type="molecule type" value="Genomic_DNA"/>
</dbReference>
<dbReference type="CDD" id="cd00383">
    <property type="entry name" value="trans_reg_C"/>
    <property type="match status" value="1"/>
</dbReference>
<name>A0ABU6JIE6_9BURK</name>
<feature type="DNA-binding region" description="OmpR/PhoB-type" evidence="9">
    <location>
        <begin position="124"/>
        <end position="218"/>
    </location>
</feature>
<organism evidence="12 13">
    <name type="scientific">Noviherbaspirillum album</name>
    <dbReference type="NCBI Taxonomy" id="3080276"/>
    <lineage>
        <taxon>Bacteria</taxon>
        <taxon>Pseudomonadati</taxon>
        <taxon>Pseudomonadota</taxon>
        <taxon>Betaproteobacteria</taxon>
        <taxon>Burkholderiales</taxon>
        <taxon>Oxalobacteraceae</taxon>
        <taxon>Noviherbaspirillum</taxon>
    </lineage>
</organism>
<dbReference type="Gene3D" id="1.10.10.10">
    <property type="entry name" value="Winged helix-like DNA-binding domain superfamily/Winged helix DNA-binding domain"/>
    <property type="match status" value="1"/>
</dbReference>
<keyword evidence="3 8" id="KW-0597">Phosphoprotein</keyword>
<keyword evidence="4" id="KW-0902">Two-component regulatory system</keyword>
<dbReference type="PROSITE" id="PS50110">
    <property type="entry name" value="RESPONSE_REGULATORY"/>
    <property type="match status" value="1"/>
</dbReference>
<dbReference type="InterPro" id="IPR039420">
    <property type="entry name" value="WalR-like"/>
</dbReference>